<comment type="caution">
    <text evidence="1">The sequence shown here is derived from an EMBL/GenBank/DDBJ whole genome shotgun (WGS) entry which is preliminary data.</text>
</comment>
<dbReference type="EMBL" id="BARS01007953">
    <property type="protein sequence ID" value="GAF71767.1"/>
    <property type="molecule type" value="Genomic_DNA"/>
</dbReference>
<evidence type="ECO:0000313" key="1">
    <source>
        <dbReference type="EMBL" id="GAF71767.1"/>
    </source>
</evidence>
<evidence type="ECO:0008006" key="2">
    <source>
        <dbReference type="Google" id="ProtNLM"/>
    </source>
</evidence>
<organism evidence="1">
    <name type="scientific">marine sediment metagenome</name>
    <dbReference type="NCBI Taxonomy" id="412755"/>
    <lineage>
        <taxon>unclassified sequences</taxon>
        <taxon>metagenomes</taxon>
        <taxon>ecological metagenomes</taxon>
    </lineage>
</organism>
<feature type="non-terminal residue" evidence="1">
    <location>
        <position position="127"/>
    </location>
</feature>
<protein>
    <recommendedName>
        <fullName evidence="2">CoxE</fullName>
    </recommendedName>
</protein>
<dbReference type="PANTHER" id="PTHR39338:SF5">
    <property type="entry name" value="BLR6139 PROTEIN"/>
    <property type="match status" value="1"/>
</dbReference>
<reference evidence="1" key="1">
    <citation type="journal article" date="2014" name="Front. Microbiol.">
        <title>High frequency of phylogenetically diverse reductive dehalogenase-homologous genes in deep subseafloor sedimentary metagenomes.</title>
        <authorList>
            <person name="Kawai M."/>
            <person name="Futagami T."/>
            <person name="Toyoda A."/>
            <person name="Takaki Y."/>
            <person name="Nishi S."/>
            <person name="Hori S."/>
            <person name="Arai W."/>
            <person name="Tsubouchi T."/>
            <person name="Morono Y."/>
            <person name="Uchiyama I."/>
            <person name="Ito T."/>
            <person name="Fujiyama A."/>
            <person name="Inagaki F."/>
            <person name="Takami H."/>
        </authorList>
    </citation>
    <scope>NUCLEOTIDE SEQUENCE</scope>
    <source>
        <strain evidence="1">Expedition CK06-06</strain>
    </source>
</reference>
<dbReference type="PANTHER" id="PTHR39338">
    <property type="entry name" value="BLL5662 PROTEIN-RELATED"/>
    <property type="match status" value="1"/>
</dbReference>
<gene>
    <name evidence="1" type="ORF">S01H1_15246</name>
</gene>
<dbReference type="AlphaFoldDB" id="X0S754"/>
<name>X0S754_9ZZZZ</name>
<proteinExistence type="predicted"/>
<accession>X0S754</accession>
<sequence length="127" mass="14223">MQQKILEFTNILRKSGIRVSPAEAIDAFRALDELSIEDRGIFRDALCATMVKRGEEVPTFHQLFDLFWSGFYDSLRDSFGEAAAGLADLSVDFDALLRQIAEMLQNMDGDFAQLSDLARAMLLGDLN</sequence>